<organism evidence="1 2">
    <name type="scientific">Chromobacterium haemolyticum</name>
    <dbReference type="NCBI Taxonomy" id="394935"/>
    <lineage>
        <taxon>Bacteria</taxon>
        <taxon>Pseudomonadati</taxon>
        <taxon>Pseudomonadota</taxon>
        <taxon>Betaproteobacteria</taxon>
        <taxon>Neisseriales</taxon>
        <taxon>Chromobacteriaceae</taxon>
        <taxon>Chromobacterium</taxon>
    </lineage>
</organism>
<dbReference type="Proteomes" id="UP000192721">
    <property type="component" value="Unassembled WGS sequence"/>
</dbReference>
<evidence type="ECO:0008006" key="3">
    <source>
        <dbReference type="Google" id="ProtNLM"/>
    </source>
</evidence>
<dbReference type="EMBL" id="MUKV01000037">
    <property type="protein sequence ID" value="OQS33690.1"/>
    <property type="molecule type" value="Genomic_DNA"/>
</dbReference>
<reference evidence="1 2" key="1">
    <citation type="submission" date="2017-02" db="EMBL/GenBank/DDBJ databases">
        <title>Chromobacterium haemolyticum H5244.</title>
        <authorList>
            <person name="Gulvik C.A."/>
        </authorList>
    </citation>
    <scope>NUCLEOTIDE SEQUENCE [LARGE SCALE GENOMIC DNA]</scope>
    <source>
        <strain evidence="1 2">H5244</strain>
    </source>
</reference>
<protein>
    <recommendedName>
        <fullName evidence="3">DUF2570 domain-containing protein</fullName>
    </recommendedName>
</protein>
<dbReference type="RefSeq" id="WP_081556696.1">
    <property type="nucleotide sequence ID" value="NZ_MUKV01000037.1"/>
</dbReference>
<accession>A0A1W0CFW4</accession>
<name>A0A1W0CFW4_9NEIS</name>
<proteinExistence type="predicted"/>
<sequence>MRALLLKALAVLAALALAWWLGWDARGDAEQRKQAGRELAAARQALASFAAEAARLDGLAGRIQQQADALAGKTQTRIVEYRTHEKLVPLPADCRVDAERLRQLAAGVADVNAAIAVAQSDRASAADKPADN</sequence>
<evidence type="ECO:0000313" key="2">
    <source>
        <dbReference type="Proteomes" id="UP000192721"/>
    </source>
</evidence>
<evidence type="ECO:0000313" key="1">
    <source>
        <dbReference type="EMBL" id="OQS33690.1"/>
    </source>
</evidence>
<gene>
    <name evidence="1" type="ORF">B0T45_20120</name>
</gene>
<comment type="caution">
    <text evidence="1">The sequence shown here is derived from an EMBL/GenBank/DDBJ whole genome shotgun (WGS) entry which is preliminary data.</text>
</comment>
<dbReference type="AlphaFoldDB" id="A0A1W0CFW4"/>